<keyword evidence="4" id="KW-1185">Reference proteome</keyword>
<sequence>MASKNSSSKILMVGIILLGMYLFLKLIPILIGAIAIFAIYSFIKIKYKQATKSKKDSVRTNNSNNNSNEYETNNLNGKVIDVDYEEINKK</sequence>
<gene>
    <name evidence="3" type="ORF">GCM10008906_18350</name>
</gene>
<evidence type="ECO:0000256" key="1">
    <source>
        <dbReference type="SAM" id="MobiDB-lite"/>
    </source>
</evidence>
<dbReference type="Proteomes" id="UP001501510">
    <property type="component" value="Unassembled WGS sequence"/>
</dbReference>
<keyword evidence="2" id="KW-0472">Membrane</keyword>
<dbReference type="EMBL" id="BAAACG010000008">
    <property type="protein sequence ID" value="GAA0739497.1"/>
    <property type="molecule type" value="Genomic_DNA"/>
</dbReference>
<reference evidence="4" key="1">
    <citation type="journal article" date="2019" name="Int. J. Syst. Evol. Microbiol.">
        <title>The Global Catalogue of Microorganisms (GCM) 10K type strain sequencing project: providing services to taxonomists for standard genome sequencing and annotation.</title>
        <authorList>
            <consortium name="The Broad Institute Genomics Platform"/>
            <consortium name="The Broad Institute Genome Sequencing Center for Infectious Disease"/>
            <person name="Wu L."/>
            <person name="Ma J."/>
        </authorList>
    </citation>
    <scope>NUCLEOTIDE SEQUENCE [LARGE SCALE GENOMIC DNA]</scope>
    <source>
        <strain evidence="4">JCM 1407</strain>
    </source>
</reference>
<evidence type="ECO:0000313" key="4">
    <source>
        <dbReference type="Proteomes" id="UP001501510"/>
    </source>
</evidence>
<evidence type="ECO:0000256" key="2">
    <source>
        <dbReference type="SAM" id="Phobius"/>
    </source>
</evidence>
<comment type="caution">
    <text evidence="3">The sequence shown here is derived from an EMBL/GenBank/DDBJ whole genome shotgun (WGS) entry which is preliminary data.</text>
</comment>
<name>A0ABP3URC4_9CLOT</name>
<organism evidence="3 4">
    <name type="scientific">Clostridium oceanicum</name>
    <dbReference type="NCBI Taxonomy" id="1543"/>
    <lineage>
        <taxon>Bacteria</taxon>
        <taxon>Bacillati</taxon>
        <taxon>Bacillota</taxon>
        <taxon>Clostridia</taxon>
        <taxon>Eubacteriales</taxon>
        <taxon>Clostridiaceae</taxon>
        <taxon>Clostridium</taxon>
    </lineage>
</organism>
<feature type="transmembrane region" description="Helical" evidence="2">
    <location>
        <begin position="12"/>
        <end position="43"/>
    </location>
</feature>
<evidence type="ECO:0000313" key="3">
    <source>
        <dbReference type="EMBL" id="GAA0739497.1"/>
    </source>
</evidence>
<dbReference type="RefSeq" id="WP_343760971.1">
    <property type="nucleotide sequence ID" value="NZ_BAAACG010000008.1"/>
</dbReference>
<feature type="region of interest" description="Disordered" evidence="1">
    <location>
        <begin position="51"/>
        <end position="74"/>
    </location>
</feature>
<proteinExistence type="predicted"/>
<feature type="compositionally biased region" description="Low complexity" evidence="1">
    <location>
        <begin position="60"/>
        <end position="74"/>
    </location>
</feature>
<keyword evidence="2" id="KW-0812">Transmembrane</keyword>
<accession>A0ABP3URC4</accession>
<keyword evidence="2" id="KW-1133">Transmembrane helix</keyword>
<protein>
    <submittedName>
        <fullName evidence="3">Uncharacterized protein</fullName>
    </submittedName>
</protein>